<evidence type="ECO:0000256" key="1">
    <source>
        <dbReference type="ARBA" id="ARBA00022679"/>
    </source>
</evidence>
<dbReference type="InterPro" id="IPR029063">
    <property type="entry name" value="SAM-dependent_MTases_sf"/>
</dbReference>
<dbReference type="GO" id="GO:0016740">
    <property type="term" value="F:transferase activity"/>
    <property type="evidence" value="ECO:0007669"/>
    <property type="project" value="UniProtKB-KW"/>
</dbReference>
<reference evidence="2 3" key="1">
    <citation type="submission" date="2018-08" db="EMBL/GenBank/DDBJ databases">
        <title>Draft genome sequences of two Aspergillus turcosus clinical strains isolated from bronchoalveolar lavage fluid: one azole-susceptible and the other azole-resistant.</title>
        <authorList>
            <person name="Parent-Michaud M."/>
            <person name="Dufresne P.J."/>
            <person name="Fournier E."/>
            <person name="Martineau C."/>
            <person name="Moreira S."/>
            <person name="Perkins V."/>
            <person name="De Repentigny L."/>
            <person name="Dufresne S.F."/>
        </authorList>
    </citation>
    <scope>NUCLEOTIDE SEQUENCE [LARGE SCALE GENOMIC DNA]</scope>
    <source>
        <strain evidence="2">HMR AF 1038</strain>
    </source>
</reference>
<comment type="caution">
    <text evidence="2">The sequence shown here is derived from an EMBL/GenBank/DDBJ whole genome shotgun (WGS) entry which is preliminary data.</text>
</comment>
<dbReference type="PANTHER" id="PTHR43861">
    <property type="entry name" value="TRANS-ACONITATE 2-METHYLTRANSFERASE-RELATED"/>
    <property type="match status" value="1"/>
</dbReference>
<evidence type="ECO:0000313" key="2">
    <source>
        <dbReference type="EMBL" id="RLM01926.1"/>
    </source>
</evidence>
<proteinExistence type="predicted"/>
<organism evidence="2 3">
    <name type="scientific">Aspergillus turcosus</name>
    <dbReference type="NCBI Taxonomy" id="1245748"/>
    <lineage>
        <taxon>Eukaryota</taxon>
        <taxon>Fungi</taxon>
        <taxon>Dikarya</taxon>
        <taxon>Ascomycota</taxon>
        <taxon>Pezizomycotina</taxon>
        <taxon>Eurotiomycetes</taxon>
        <taxon>Eurotiomycetidae</taxon>
        <taxon>Eurotiales</taxon>
        <taxon>Aspergillaceae</taxon>
        <taxon>Aspergillus</taxon>
        <taxon>Aspergillus subgen. Fumigati</taxon>
    </lineage>
</organism>
<dbReference type="Proteomes" id="UP000215289">
    <property type="component" value="Unassembled WGS sequence"/>
</dbReference>
<dbReference type="CDD" id="cd02440">
    <property type="entry name" value="AdoMet_MTases"/>
    <property type="match status" value="1"/>
</dbReference>
<keyword evidence="1" id="KW-0808">Transferase</keyword>
<dbReference type="STRING" id="1245748.A0A3R7JM37"/>
<dbReference type="OrthoDB" id="66144at2759"/>
<dbReference type="Gene3D" id="3.40.50.150">
    <property type="entry name" value="Vaccinia Virus protein VP39"/>
    <property type="match status" value="1"/>
</dbReference>
<dbReference type="EMBL" id="NIDN02000001">
    <property type="protein sequence ID" value="RLM01926.1"/>
    <property type="molecule type" value="Genomic_DNA"/>
</dbReference>
<sequence>MTMSRNDRFNAEAANWDNNPSVQEATRLAYETLHPLITSLSNGDGTLDVLEVGCGTGLLTLRVAPHVKHIVAIDPADGMIQMLKTKLSDPTAPKNITPICHLLTNPEDPVLPPATATESTGPGTGARRKFDLILSHLVMHHVPDLRQFLSTLRGCLRSGGRVVLTDFEDFGPRARLFHPKDKLEGVERHGIPRGWMEDLMREVGFAEVKVKHYRWQSHLIEQFQLELQPFSSALRQMASAGLVWRCDLLRRETVRATNLQFAASPNLVGVRNPQKTTVQLSFPKPCLHLSHM</sequence>
<dbReference type="AlphaFoldDB" id="A0A3R7JM37"/>
<gene>
    <name evidence="2" type="ORF">CFD26_108245</name>
</gene>
<evidence type="ECO:0008006" key="4">
    <source>
        <dbReference type="Google" id="ProtNLM"/>
    </source>
</evidence>
<name>A0A3R7JM37_9EURO</name>
<keyword evidence="3" id="KW-1185">Reference proteome</keyword>
<dbReference type="Pfam" id="PF13489">
    <property type="entry name" value="Methyltransf_23"/>
    <property type="match status" value="1"/>
</dbReference>
<dbReference type="SUPFAM" id="SSF53335">
    <property type="entry name" value="S-adenosyl-L-methionine-dependent methyltransferases"/>
    <property type="match status" value="1"/>
</dbReference>
<evidence type="ECO:0000313" key="3">
    <source>
        <dbReference type="Proteomes" id="UP000215289"/>
    </source>
</evidence>
<accession>A0A3R7JM37</accession>
<protein>
    <recommendedName>
        <fullName evidence="4">Methyltransferase domain-containing protein</fullName>
    </recommendedName>
</protein>
<dbReference type="PANTHER" id="PTHR43861:SF3">
    <property type="entry name" value="PUTATIVE (AFU_ORTHOLOGUE AFUA_2G14390)-RELATED"/>
    <property type="match status" value="1"/>
</dbReference>